<evidence type="ECO:0000256" key="1">
    <source>
        <dbReference type="ARBA" id="ARBA00004651"/>
    </source>
</evidence>
<feature type="transmembrane region" description="Helical" evidence="6">
    <location>
        <begin position="209"/>
        <end position="229"/>
    </location>
</feature>
<gene>
    <name evidence="8" type="primary">ydjZ_2</name>
    <name evidence="8" type="ORF">NCTC11978_01507</name>
</gene>
<comment type="subcellular location">
    <subcellularLocation>
        <location evidence="1 6">Cell membrane</location>
        <topology evidence="1 6">Multi-pass membrane protein</topology>
    </subcellularLocation>
</comment>
<evidence type="ECO:0000313" key="9">
    <source>
        <dbReference type="Proteomes" id="UP000254033"/>
    </source>
</evidence>
<evidence type="ECO:0000256" key="6">
    <source>
        <dbReference type="RuleBase" id="RU366058"/>
    </source>
</evidence>
<dbReference type="GO" id="GO:0005886">
    <property type="term" value="C:plasma membrane"/>
    <property type="evidence" value="ECO:0007669"/>
    <property type="project" value="UniProtKB-SubCell"/>
</dbReference>
<dbReference type="InterPro" id="IPR032816">
    <property type="entry name" value="VTT_dom"/>
</dbReference>
<dbReference type="PANTHER" id="PTHR12677:SF59">
    <property type="entry name" value="GOLGI APPARATUS MEMBRANE PROTEIN TVP38-RELATED"/>
    <property type="match status" value="1"/>
</dbReference>
<proteinExistence type="inferred from homology"/>
<feature type="transmembrane region" description="Helical" evidence="6">
    <location>
        <begin position="83"/>
        <end position="108"/>
    </location>
</feature>
<keyword evidence="4 6" id="KW-1133">Transmembrane helix</keyword>
<evidence type="ECO:0000256" key="4">
    <source>
        <dbReference type="ARBA" id="ARBA00022989"/>
    </source>
</evidence>
<dbReference type="Proteomes" id="UP000254033">
    <property type="component" value="Unassembled WGS sequence"/>
</dbReference>
<evidence type="ECO:0000256" key="2">
    <source>
        <dbReference type="ARBA" id="ARBA00022475"/>
    </source>
</evidence>
<organism evidence="8 9">
    <name type="scientific">Legionella feeleii</name>
    <dbReference type="NCBI Taxonomy" id="453"/>
    <lineage>
        <taxon>Bacteria</taxon>
        <taxon>Pseudomonadati</taxon>
        <taxon>Pseudomonadota</taxon>
        <taxon>Gammaproteobacteria</taxon>
        <taxon>Legionellales</taxon>
        <taxon>Legionellaceae</taxon>
        <taxon>Legionella</taxon>
    </lineage>
</organism>
<dbReference type="PANTHER" id="PTHR12677">
    <property type="entry name" value="GOLGI APPARATUS MEMBRANE PROTEIN TVP38-RELATED"/>
    <property type="match status" value="1"/>
</dbReference>
<feature type="domain" description="VTT" evidence="7">
    <location>
        <begin position="71"/>
        <end position="187"/>
    </location>
</feature>
<dbReference type="AlphaFoldDB" id="A0A378ITB6"/>
<dbReference type="InterPro" id="IPR015414">
    <property type="entry name" value="TMEM64"/>
</dbReference>
<evidence type="ECO:0000313" key="8">
    <source>
        <dbReference type="EMBL" id="STX38323.1"/>
    </source>
</evidence>
<dbReference type="EMBL" id="UGNY01000001">
    <property type="protein sequence ID" value="STX38323.1"/>
    <property type="molecule type" value="Genomic_DNA"/>
</dbReference>
<evidence type="ECO:0000259" key="7">
    <source>
        <dbReference type="Pfam" id="PF09335"/>
    </source>
</evidence>
<dbReference type="Pfam" id="PF09335">
    <property type="entry name" value="VTT_dom"/>
    <property type="match status" value="1"/>
</dbReference>
<name>A0A378ITB6_9GAMM</name>
<feature type="transmembrane region" description="Helical" evidence="6">
    <location>
        <begin position="135"/>
        <end position="160"/>
    </location>
</feature>
<dbReference type="RefSeq" id="WP_244915279.1">
    <property type="nucleotide sequence ID" value="NZ_UGNY01000001.1"/>
</dbReference>
<feature type="transmembrane region" description="Helical" evidence="6">
    <location>
        <begin position="52"/>
        <end position="76"/>
    </location>
</feature>
<feature type="transmembrane region" description="Helical" evidence="6">
    <location>
        <begin position="167"/>
        <end position="189"/>
    </location>
</feature>
<keyword evidence="2 6" id="KW-1003">Cell membrane</keyword>
<reference evidence="8 9" key="1">
    <citation type="submission" date="2018-06" db="EMBL/GenBank/DDBJ databases">
        <authorList>
            <consortium name="Pathogen Informatics"/>
            <person name="Doyle S."/>
        </authorList>
    </citation>
    <scope>NUCLEOTIDE SEQUENCE [LARGE SCALE GENOMIC DNA]</scope>
    <source>
        <strain evidence="8 9">NCTC11978</strain>
    </source>
</reference>
<keyword evidence="3 6" id="KW-0812">Transmembrane</keyword>
<sequence length="242" mass="27657">MLKIPLKRLLPLLILLLLLFLFFYFRLGQYLSFDSLKEHRTQLITWTKTHYLATVLAFMGTYILTVAIAVPGALFLTLTSGFLFGIFWGTLYVIISATIGATLLFLAVHSALGEWLSQKTTQWITKMKKGFHENAFSYLIILRLIPVFPFWAINIVSGLLKVKPKTFILATFIGIIPGAFIYAMIGNSLGLIFDRNEKPDLHIVFSPEIFLPLIALALLLFLPIIYHQLKEKHRRKKRNTSL</sequence>
<evidence type="ECO:0000256" key="3">
    <source>
        <dbReference type="ARBA" id="ARBA00022692"/>
    </source>
</evidence>
<protein>
    <recommendedName>
        <fullName evidence="6">TVP38/TMEM64 family membrane protein</fullName>
    </recommendedName>
</protein>
<comment type="similarity">
    <text evidence="6">Belongs to the TVP38/TMEM64 family.</text>
</comment>
<accession>A0A378ITB6</accession>
<keyword evidence="5 6" id="KW-0472">Membrane</keyword>
<evidence type="ECO:0000256" key="5">
    <source>
        <dbReference type="ARBA" id="ARBA00023136"/>
    </source>
</evidence>